<sequence>MAFPPSLRQNFCILFHLIFFKAKSKVLAVLADTHEPLDFALTALFAIANVPVAQVSQKKAFSILPIGKGTVPLGMQGKKQYQEKLFIEFRLSERVPEHNFYRRLRDAVDLRSLYPLTKGYYEESGQKSIDPVVFLKLCLVGHLENIISDRKLIDHCSMRLTFFFS</sequence>
<protein>
    <submittedName>
        <fullName evidence="2">Transposase domain</fullName>
    </submittedName>
</protein>
<evidence type="ECO:0000313" key="3">
    <source>
        <dbReference type="Proteomes" id="UP000199109"/>
    </source>
</evidence>
<dbReference type="EMBL" id="FNAO01000014">
    <property type="protein sequence ID" value="SDF16231.1"/>
    <property type="molecule type" value="Genomic_DNA"/>
</dbReference>
<gene>
    <name evidence="2" type="ORF">SAMN05421636_11434</name>
</gene>
<dbReference type="Pfam" id="PF05598">
    <property type="entry name" value="DUF772"/>
    <property type="match status" value="1"/>
</dbReference>
<dbReference type="AlphaFoldDB" id="A0A1G7IU67"/>
<accession>A0A1G7IU67</accession>
<dbReference type="InterPro" id="IPR008490">
    <property type="entry name" value="Transposase_InsH_N"/>
</dbReference>
<name>A0A1G7IU67_9FLAO</name>
<evidence type="ECO:0000313" key="2">
    <source>
        <dbReference type="EMBL" id="SDF16231.1"/>
    </source>
</evidence>
<proteinExistence type="predicted"/>
<reference evidence="2 3" key="1">
    <citation type="submission" date="2016-10" db="EMBL/GenBank/DDBJ databases">
        <authorList>
            <person name="de Groot N.N."/>
        </authorList>
    </citation>
    <scope>NUCLEOTIDE SEQUENCE [LARGE SCALE GENOMIC DNA]</scope>
    <source>
        <strain evidence="2 3">DSM 23421</strain>
    </source>
</reference>
<dbReference type="STRING" id="641691.SAMN05421636_11434"/>
<keyword evidence="3" id="KW-1185">Reference proteome</keyword>
<feature type="domain" description="Transposase InsH N-terminal" evidence="1">
    <location>
        <begin position="90"/>
        <end position="162"/>
    </location>
</feature>
<dbReference type="Proteomes" id="UP000199109">
    <property type="component" value="Unassembled WGS sequence"/>
</dbReference>
<organism evidence="2 3">
    <name type="scientific">Pricia antarctica</name>
    <dbReference type="NCBI Taxonomy" id="641691"/>
    <lineage>
        <taxon>Bacteria</taxon>
        <taxon>Pseudomonadati</taxon>
        <taxon>Bacteroidota</taxon>
        <taxon>Flavobacteriia</taxon>
        <taxon>Flavobacteriales</taxon>
        <taxon>Flavobacteriaceae</taxon>
        <taxon>Pricia</taxon>
    </lineage>
</organism>
<evidence type="ECO:0000259" key="1">
    <source>
        <dbReference type="Pfam" id="PF05598"/>
    </source>
</evidence>